<organism evidence="11 12">
    <name type="scientific">Knoellia remsis</name>
    <dbReference type="NCBI Taxonomy" id="407159"/>
    <lineage>
        <taxon>Bacteria</taxon>
        <taxon>Bacillati</taxon>
        <taxon>Actinomycetota</taxon>
        <taxon>Actinomycetes</taxon>
        <taxon>Micrococcales</taxon>
        <taxon>Intrasporangiaceae</taxon>
        <taxon>Knoellia</taxon>
    </lineage>
</organism>
<evidence type="ECO:0000256" key="10">
    <source>
        <dbReference type="SAM" id="Phobius"/>
    </source>
</evidence>
<dbReference type="EC" id="2.7.10.2" evidence="2"/>
<dbReference type="PANTHER" id="PTHR32309:SF13">
    <property type="entry name" value="FERRIC ENTEROBACTIN TRANSPORT PROTEIN FEPE"/>
    <property type="match status" value="1"/>
</dbReference>
<dbReference type="GO" id="GO:0005886">
    <property type="term" value="C:plasma membrane"/>
    <property type="evidence" value="ECO:0007669"/>
    <property type="project" value="UniProtKB-ARBA"/>
</dbReference>
<evidence type="ECO:0000256" key="5">
    <source>
        <dbReference type="ARBA" id="ARBA00022777"/>
    </source>
</evidence>
<dbReference type="Proteomes" id="UP000237822">
    <property type="component" value="Unassembled WGS sequence"/>
</dbReference>
<keyword evidence="12" id="KW-1185">Reference proteome</keyword>
<keyword evidence="6" id="KW-0067">ATP-binding</keyword>
<dbReference type="InterPro" id="IPR050445">
    <property type="entry name" value="Bact_polysacc_biosynth/exp"/>
</dbReference>
<evidence type="ECO:0000256" key="1">
    <source>
        <dbReference type="ARBA" id="ARBA00007316"/>
    </source>
</evidence>
<protein>
    <recommendedName>
        <fullName evidence="2">non-specific protein-tyrosine kinase</fullName>
        <ecNumber evidence="2">2.7.10.2</ecNumber>
    </recommendedName>
</protein>
<dbReference type="PANTHER" id="PTHR32309">
    <property type="entry name" value="TYROSINE-PROTEIN KINASE"/>
    <property type="match status" value="1"/>
</dbReference>
<dbReference type="OrthoDB" id="9812433at2"/>
<comment type="caution">
    <text evidence="11">The sequence shown here is derived from an EMBL/GenBank/DDBJ whole genome shotgun (WGS) entry which is preliminary data.</text>
</comment>
<sequence length="486" mass="50802">MTFLDFVRLSRANLLRIVLLVLIGAGLAFAYAQTLPKVYAADASGYVVTGGGQNTGDVFAGSTLAGSKAESYLPLINSRAVGKRAGEIIGSDAPPEVLAARVAGSVAPGSVILKINATGPTPTDARDLADATMEAVAAEANRLELGGGEVKPGTQALVRIIPIETALLPGAPIGPNVTKYVLAGAVAGAALAYAWIFIRRLSDTRIRTSKDVEDLTGSSSLGVIPLSNELRKARGGRSSGLGLAGESFRQIRTNLRFVSPDAPPQSIVVTSASPSEGKSTVSSTLASIIAEDGRPVVIIDADLRRPNIANILEVSSTVGLSEVLSGQMDYTDAMQATRHQDVFVIAGGQVPPNPSELLGSARMRQLLQELTRDHFVILDAPPLLPVTDAALLSGAADGTILVFAVGKTHKDQVEACAKMIQQVGGRILGIVLNMAPKRGMGSVMYGDGYSTYYSHGSYEYYKSGPKKGRRRAAKKAKDRVGAGRRG</sequence>
<dbReference type="AlphaFoldDB" id="A0A2T0UZ65"/>
<proteinExistence type="inferred from homology"/>
<evidence type="ECO:0000313" key="11">
    <source>
        <dbReference type="EMBL" id="PRY63206.1"/>
    </source>
</evidence>
<dbReference type="Gene3D" id="3.40.50.300">
    <property type="entry name" value="P-loop containing nucleotide triphosphate hydrolases"/>
    <property type="match status" value="1"/>
</dbReference>
<keyword evidence="10" id="KW-0472">Membrane</keyword>
<keyword evidence="4" id="KW-0547">Nucleotide-binding</keyword>
<dbReference type="FunFam" id="3.40.50.300:FF:000527">
    <property type="entry name" value="Tyrosine-protein kinase etk"/>
    <property type="match status" value="1"/>
</dbReference>
<accession>A0A2T0UZ65</accession>
<evidence type="ECO:0000256" key="2">
    <source>
        <dbReference type="ARBA" id="ARBA00011903"/>
    </source>
</evidence>
<dbReference type="InterPro" id="IPR027417">
    <property type="entry name" value="P-loop_NTPase"/>
</dbReference>
<evidence type="ECO:0000256" key="3">
    <source>
        <dbReference type="ARBA" id="ARBA00022679"/>
    </source>
</evidence>
<evidence type="ECO:0000256" key="4">
    <source>
        <dbReference type="ARBA" id="ARBA00022741"/>
    </source>
</evidence>
<keyword evidence="7" id="KW-0829">Tyrosine-protein kinase</keyword>
<evidence type="ECO:0000256" key="8">
    <source>
        <dbReference type="ARBA" id="ARBA00051245"/>
    </source>
</evidence>
<dbReference type="NCBIfam" id="TIGR01007">
    <property type="entry name" value="eps_fam"/>
    <property type="match status" value="1"/>
</dbReference>
<dbReference type="InterPro" id="IPR033756">
    <property type="entry name" value="YlxH/NBP35"/>
</dbReference>
<dbReference type="Pfam" id="PF10609">
    <property type="entry name" value="ParA"/>
    <property type="match status" value="1"/>
</dbReference>
<comment type="catalytic activity">
    <reaction evidence="8">
        <text>L-tyrosyl-[protein] + ATP = O-phospho-L-tyrosyl-[protein] + ADP + H(+)</text>
        <dbReference type="Rhea" id="RHEA:10596"/>
        <dbReference type="Rhea" id="RHEA-COMP:10136"/>
        <dbReference type="Rhea" id="RHEA-COMP:20101"/>
        <dbReference type="ChEBI" id="CHEBI:15378"/>
        <dbReference type="ChEBI" id="CHEBI:30616"/>
        <dbReference type="ChEBI" id="CHEBI:46858"/>
        <dbReference type="ChEBI" id="CHEBI:61978"/>
        <dbReference type="ChEBI" id="CHEBI:456216"/>
        <dbReference type="EC" id="2.7.10.2"/>
    </reaction>
</comment>
<evidence type="ECO:0000313" key="12">
    <source>
        <dbReference type="Proteomes" id="UP000237822"/>
    </source>
</evidence>
<dbReference type="GO" id="GO:0042802">
    <property type="term" value="F:identical protein binding"/>
    <property type="evidence" value="ECO:0007669"/>
    <property type="project" value="UniProtKB-ARBA"/>
</dbReference>
<keyword evidence="5" id="KW-0418">Kinase</keyword>
<dbReference type="GO" id="GO:0005524">
    <property type="term" value="F:ATP binding"/>
    <property type="evidence" value="ECO:0007669"/>
    <property type="project" value="UniProtKB-KW"/>
</dbReference>
<feature type="transmembrane region" description="Helical" evidence="10">
    <location>
        <begin position="180"/>
        <end position="198"/>
    </location>
</feature>
<dbReference type="SUPFAM" id="SSF52540">
    <property type="entry name" value="P-loop containing nucleoside triphosphate hydrolases"/>
    <property type="match status" value="1"/>
</dbReference>
<keyword evidence="10" id="KW-1133">Transmembrane helix</keyword>
<dbReference type="EMBL" id="PVTI01000002">
    <property type="protein sequence ID" value="PRY63206.1"/>
    <property type="molecule type" value="Genomic_DNA"/>
</dbReference>
<feature type="region of interest" description="Disordered" evidence="9">
    <location>
        <begin position="464"/>
        <end position="486"/>
    </location>
</feature>
<comment type="similarity">
    <text evidence="1">Belongs to the CpsD/CapB family.</text>
</comment>
<name>A0A2T0UZ65_9MICO</name>
<gene>
    <name evidence="11" type="ORF">BCF74_10237</name>
</gene>
<dbReference type="InterPro" id="IPR005702">
    <property type="entry name" value="Wzc-like_C"/>
</dbReference>
<evidence type="ECO:0000256" key="7">
    <source>
        <dbReference type="ARBA" id="ARBA00023137"/>
    </source>
</evidence>
<dbReference type="RefSeq" id="WP_106296192.1">
    <property type="nucleotide sequence ID" value="NZ_PVTI01000002.1"/>
</dbReference>
<keyword evidence="10" id="KW-0812">Transmembrane</keyword>
<dbReference type="GO" id="GO:0004715">
    <property type="term" value="F:non-membrane spanning protein tyrosine kinase activity"/>
    <property type="evidence" value="ECO:0007669"/>
    <property type="project" value="UniProtKB-EC"/>
</dbReference>
<keyword evidence="3" id="KW-0808">Transferase</keyword>
<reference evidence="11 12" key="1">
    <citation type="submission" date="2018-03" db="EMBL/GenBank/DDBJ databases">
        <title>Genomic Encyclopedia of Archaeal and Bacterial Type Strains, Phase II (KMG-II): from individual species to whole genera.</title>
        <authorList>
            <person name="Goeker M."/>
        </authorList>
    </citation>
    <scope>NUCLEOTIDE SEQUENCE [LARGE SCALE GENOMIC DNA]</scope>
    <source>
        <strain evidence="11 12">ATCC BAA-1496</strain>
    </source>
</reference>
<dbReference type="CDD" id="cd05387">
    <property type="entry name" value="BY-kinase"/>
    <property type="match status" value="1"/>
</dbReference>
<evidence type="ECO:0000256" key="9">
    <source>
        <dbReference type="SAM" id="MobiDB-lite"/>
    </source>
</evidence>
<evidence type="ECO:0000256" key="6">
    <source>
        <dbReference type="ARBA" id="ARBA00022840"/>
    </source>
</evidence>